<evidence type="ECO:0000256" key="1">
    <source>
        <dbReference type="SAM" id="MobiDB-lite"/>
    </source>
</evidence>
<dbReference type="AlphaFoldDB" id="A0A4C1Y6T6"/>
<protein>
    <submittedName>
        <fullName evidence="2">Uncharacterized protein</fullName>
    </submittedName>
</protein>
<dbReference type="Proteomes" id="UP000299102">
    <property type="component" value="Unassembled WGS sequence"/>
</dbReference>
<gene>
    <name evidence="2" type="ORF">EVAR_47935_1</name>
</gene>
<comment type="caution">
    <text evidence="2">The sequence shown here is derived from an EMBL/GenBank/DDBJ whole genome shotgun (WGS) entry which is preliminary data.</text>
</comment>
<evidence type="ECO:0000313" key="2">
    <source>
        <dbReference type="EMBL" id="GBP70552.1"/>
    </source>
</evidence>
<feature type="compositionally biased region" description="Basic and acidic residues" evidence="1">
    <location>
        <begin position="93"/>
        <end position="102"/>
    </location>
</feature>
<dbReference type="EMBL" id="BGZK01001078">
    <property type="protein sequence ID" value="GBP70552.1"/>
    <property type="molecule type" value="Genomic_DNA"/>
</dbReference>
<reference evidence="2 3" key="1">
    <citation type="journal article" date="2019" name="Commun. Biol.">
        <title>The bagworm genome reveals a unique fibroin gene that provides high tensile strength.</title>
        <authorList>
            <person name="Kono N."/>
            <person name="Nakamura H."/>
            <person name="Ohtoshi R."/>
            <person name="Tomita M."/>
            <person name="Numata K."/>
            <person name="Arakawa K."/>
        </authorList>
    </citation>
    <scope>NUCLEOTIDE SEQUENCE [LARGE SCALE GENOMIC DNA]</scope>
</reference>
<organism evidence="2 3">
    <name type="scientific">Eumeta variegata</name>
    <name type="common">Bagworm moth</name>
    <name type="synonym">Eumeta japonica</name>
    <dbReference type="NCBI Taxonomy" id="151549"/>
    <lineage>
        <taxon>Eukaryota</taxon>
        <taxon>Metazoa</taxon>
        <taxon>Ecdysozoa</taxon>
        <taxon>Arthropoda</taxon>
        <taxon>Hexapoda</taxon>
        <taxon>Insecta</taxon>
        <taxon>Pterygota</taxon>
        <taxon>Neoptera</taxon>
        <taxon>Endopterygota</taxon>
        <taxon>Lepidoptera</taxon>
        <taxon>Glossata</taxon>
        <taxon>Ditrysia</taxon>
        <taxon>Tineoidea</taxon>
        <taxon>Psychidae</taxon>
        <taxon>Oiketicinae</taxon>
        <taxon>Eumeta</taxon>
    </lineage>
</organism>
<keyword evidence="3" id="KW-1185">Reference proteome</keyword>
<evidence type="ECO:0000313" key="3">
    <source>
        <dbReference type="Proteomes" id="UP000299102"/>
    </source>
</evidence>
<feature type="region of interest" description="Disordered" evidence="1">
    <location>
        <begin position="49"/>
        <end position="116"/>
    </location>
</feature>
<proteinExistence type="predicted"/>
<accession>A0A4C1Y6T6</accession>
<feature type="compositionally biased region" description="Basic and acidic residues" evidence="1">
    <location>
        <begin position="64"/>
        <end position="73"/>
    </location>
</feature>
<sequence length="116" mass="12956">MPPVRRRSSNPYAVGVQAAEDGMLGNSLLTRKKKIRTIIIDIAKAALKPLNRNGYSGPTSRPEPGSRTERYGRPPDGLAAADEQPGNQFYSRKTYERENRPERARKRPAIHGDARD</sequence>
<name>A0A4C1Y6T6_EUMVA</name>